<evidence type="ECO:0000313" key="2">
    <source>
        <dbReference type="Proteomes" id="UP000805649"/>
    </source>
</evidence>
<organism evidence="1 2">
    <name type="scientific">Colletotrichum truncatum</name>
    <name type="common">Anthracnose fungus</name>
    <name type="synonym">Colletotrichum capsici</name>
    <dbReference type="NCBI Taxonomy" id="5467"/>
    <lineage>
        <taxon>Eukaryota</taxon>
        <taxon>Fungi</taxon>
        <taxon>Dikarya</taxon>
        <taxon>Ascomycota</taxon>
        <taxon>Pezizomycotina</taxon>
        <taxon>Sordariomycetes</taxon>
        <taxon>Hypocreomycetidae</taxon>
        <taxon>Glomerellales</taxon>
        <taxon>Glomerellaceae</taxon>
        <taxon>Colletotrichum</taxon>
        <taxon>Colletotrichum truncatum species complex</taxon>
    </lineage>
</organism>
<protein>
    <submittedName>
        <fullName evidence="1">Uncharacterized protein</fullName>
    </submittedName>
</protein>
<sequence length="277" mass="29666">MASRISIPNLLTSNMDTQTVSAEEVEVRPEAVCRPHTPPAEDLPLPTNITCHQIDVESPDTTSHATSVRQLLASIKLTSTGEPTLEDMYAMQAQSSAVTDFSMALQQQMFDGFGSLGPQDYSSHMLPPPYCCSSFECPLSLKSLGNQQLLAIPSLDNYKPDFILPNYNYYCGWCPGCASSLCEPLGDSALGSYVMDSSCAEAYFTGAILGSGVSGVSGKYTSVEPFQPGHYGSDAQHVGQMDVLLGNGDNWDVSGDQRGLLTVPTPFFPGYKASSDS</sequence>
<comment type="caution">
    <text evidence="1">The sequence shown here is derived from an EMBL/GenBank/DDBJ whole genome shotgun (WGS) entry which is preliminary data.</text>
</comment>
<reference evidence="1 2" key="1">
    <citation type="journal article" date="2020" name="Phytopathology">
        <title>Genome Sequence Resources of Colletotrichum truncatum, C. plurivorum, C. musicola, and C. sojae: Four Species Pathogenic to Soybean (Glycine max).</title>
        <authorList>
            <person name="Rogerio F."/>
            <person name="Boufleur T.R."/>
            <person name="Ciampi-Guillardi M."/>
            <person name="Sukno S.A."/>
            <person name="Thon M.R."/>
            <person name="Massola Junior N.S."/>
            <person name="Baroncelli R."/>
        </authorList>
    </citation>
    <scope>NUCLEOTIDE SEQUENCE [LARGE SCALE GENOMIC DNA]</scope>
    <source>
        <strain evidence="1 2">CMES1059</strain>
    </source>
</reference>
<dbReference type="Proteomes" id="UP000805649">
    <property type="component" value="Unassembled WGS sequence"/>
</dbReference>
<evidence type="ECO:0000313" key="1">
    <source>
        <dbReference type="EMBL" id="KAL0933517.1"/>
    </source>
</evidence>
<proteinExistence type="predicted"/>
<keyword evidence="2" id="KW-1185">Reference proteome</keyword>
<accession>A0ACC3YNY1</accession>
<name>A0ACC3YNY1_COLTU</name>
<dbReference type="EMBL" id="VUJX02000008">
    <property type="protein sequence ID" value="KAL0933517.1"/>
    <property type="molecule type" value="Genomic_DNA"/>
</dbReference>
<gene>
    <name evidence="1" type="ORF">CTRU02_212480</name>
</gene>